<dbReference type="EMBL" id="CP020919">
    <property type="protein sequence ID" value="AWG26529.1"/>
    <property type="molecule type" value="Genomic_DNA"/>
</dbReference>
<keyword evidence="2" id="KW-1185">Reference proteome</keyword>
<proteinExistence type="predicted"/>
<gene>
    <name evidence="1" type="ORF">FK004_15500</name>
</gene>
<dbReference type="Proteomes" id="UP000244677">
    <property type="component" value="Chromosome"/>
</dbReference>
<dbReference type="AlphaFoldDB" id="A0A2S1LS28"/>
<evidence type="ECO:0000313" key="1">
    <source>
        <dbReference type="EMBL" id="AWG26529.1"/>
    </source>
</evidence>
<organism evidence="1 2">
    <name type="scientific">Flavobacterium kingsejongi</name>
    <dbReference type="NCBI Taxonomy" id="1678728"/>
    <lineage>
        <taxon>Bacteria</taxon>
        <taxon>Pseudomonadati</taxon>
        <taxon>Bacteroidota</taxon>
        <taxon>Flavobacteriia</taxon>
        <taxon>Flavobacteriales</taxon>
        <taxon>Flavobacteriaceae</taxon>
        <taxon>Flavobacterium</taxon>
    </lineage>
</organism>
<accession>A0A2S1LS28</accession>
<name>A0A2S1LS28_9FLAO</name>
<sequence length="196" mass="23359">MNNTDRFKVKNQFKLILLLIVLLGFGACHRKERINVLTEEDKQEICNLDTPQKRDCFLEEIVDADQGIRNKDGYYIMKYGYYSHEYNQLNNNTIQLDLLNLQKIELYLEKYGHPTNSSSEKAIYTPWLIIHHSATIEDREKNFHYLYDAYRSGILKDGYFTNFMQRFYSLKNNRSFEPKEKNNEIEELVQALGIHE</sequence>
<dbReference type="KEGG" id="fki:FK004_15500"/>
<reference evidence="1 2" key="1">
    <citation type="submission" date="2017-04" db="EMBL/GenBank/DDBJ databases">
        <title>Complete genome sequence of Flavobacterium kingsejong AJ004.</title>
        <authorList>
            <person name="Lee P.C."/>
        </authorList>
    </citation>
    <scope>NUCLEOTIDE SEQUENCE [LARGE SCALE GENOMIC DNA]</scope>
    <source>
        <strain evidence="1 2">AJ004</strain>
    </source>
</reference>
<evidence type="ECO:0000313" key="2">
    <source>
        <dbReference type="Proteomes" id="UP000244677"/>
    </source>
</evidence>
<dbReference type="PROSITE" id="PS51257">
    <property type="entry name" value="PROKAR_LIPOPROTEIN"/>
    <property type="match status" value="1"/>
</dbReference>
<protein>
    <submittedName>
        <fullName evidence="1">Uncharacterized protein</fullName>
    </submittedName>
</protein>